<dbReference type="Proteomes" id="UP000815698">
    <property type="component" value="Chromosome"/>
</dbReference>
<dbReference type="CDD" id="cd01392">
    <property type="entry name" value="HTH_LacI"/>
    <property type="match status" value="1"/>
</dbReference>
<protein>
    <submittedName>
        <fullName evidence="6">LacI family transcriptional regulator</fullName>
    </submittedName>
</protein>
<dbReference type="Pfam" id="PF00356">
    <property type="entry name" value="LacI"/>
    <property type="match status" value="1"/>
</dbReference>
<evidence type="ECO:0000256" key="4">
    <source>
        <dbReference type="SAM" id="MobiDB-lite"/>
    </source>
</evidence>
<evidence type="ECO:0000256" key="1">
    <source>
        <dbReference type="ARBA" id="ARBA00023015"/>
    </source>
</evidence>
<keyword evidence="7" id="KW-1185">Reference proteome</keyword>
<dbReference type="Pfam" id="PF13377">
    <property type="entry name" value="Peripla_BP_3"/>
    <property type="match status" value="1"/>
</dbReference>
<dbReference type="PANTHER" id="PTHR30146">
    <property type="entry name" value="LACI-RELATED TRANSCRIPTIONAL REPRESSOR"/>
    <property type="match status" value="1"/>
</dbReference>
<dbReference type="SMART" id="SM00354">
    <property type="entry name" value="HTH_LACI"/>
    <property type="match status" value="1"/>
</dbReference>
<feature type="region of interest" description="Disordered" evidence="4">
    <location>
        <begin position="312"/>
        <end position="344"/>
    </location>
</feature>
<evidence type="ECO:0000256" key="3">
    <source>
        <dbReference type="ARBA" id="ARBA00023163"/>
    </source>
</evidence>
<dbReference type="SUPFAM" id="SSF47413">
    <property type="entry name" value="lambda repressor-like DNA-binding domains"/>
    <property type="match status" value="1"/>
</dbReference>
<dbReference type="EMBL" id="CP023482">
    <property type="protein sequence ID" value="ATH97317.1"/>
    <property type="molecule type" value="Genomic_DNA"/>
</dbReference>
<keyword evidence="3" id="KW-0804">Transcription</keyword>
<organism evidence="6 7">
    <name type="scientific">Dermabacter jinjuensis</name>
    <dbReference type="NCBI Taxonomy" id="1667168"/>
    <lineage>
        <taxon>Bacteria</taxon>
        <taxon>Bacillati</taxon>
        <taxon>Actinomycetota</taxon>
        <taxon>Actinomycetes</taxon>
        <taxon>Micrococcales</taxon>
        <taxon>Dermabacteraceae</taxon>
        <taxon>Dermabacter</taxon>
    </lineage>
</organism>
<dbReference type="Gene3D" id="3.40.50.2300">
    <property type="match status" value="2"/>
</dbReference>
<dbReference type="InterPro" id="IPR046335">
    <property type="entry name" value="LacI/GalR-like_sensor"/>
</dbReference>
<dbReference type="Gene3D" id="1.10.260.40">
    <property type="entry name" value="lambda repressor-like DNA-binding domains"/>
    <property type="match status" value="1"/>
</dbReference>
<dbReference type="InterPro" id="IPR028082">
    <property type="entry name" value="Peripla_BP_I"/>
</dbReference>
<dbReference type="PROSITE" id="PS00356">
    <property type="entry name" value="HTH_LACI_1"/>
    <property type="match status" value="1"/>
</dbReference>
<evidence type="ECO:0000256" key="2">
    <source>
        <dbReference type="ARBA" id="ARBA00023125"/>
    </source>
</evidence>
<name>A0ABM6PQ06_9MICO</name>
<keyword evidence="2" id="KW-0238">DNA-binding</keyword>
<dbReference type="InterPro" id="IPR010982">
    <property type="entry name" value="Lambda_DNA-bd_dom_sf"/>
</dbReference>
<dbReference type="PROSITE" id="PS50932">
    <property type="entry name" value="HTH_LACI_2"/>
    <property type="match status" value="1"/>
</dbReference>
<sequence length="344" mass="37045">MDCMARPTIADIARTAGVSSTAVSFALNGRPGVAEPTREKIMAIARDMGWTPNTAARALSTSRVNAIGLIITSSYAELARDTFFLQLIAGVEHALSSSPVALVLKIVENFEDELTAIRQWHGESRIDGLILVNPRPDDPRPALTNTLGVPTVFIGKPGTNEPFSSVFIDDALVMDTLIEDLVAHGTRRIAYLHSHARYSHGEARLKALRRSRPGITAIEHGVPLGELDDTCAAIRDFASMLDLTAATTFVCESEDLTLATLRALSDLDVTVPVDASIVSWESTPGLTLRTPAVSTLERSPAEMGSAAVGVLRDMRDNPGPEPRTRELACPRLHARDTLPPRVEG</sequence>
<evidence type="ECO:0000313" key="6">
    <source>
        <dbReference type="EMBL" id="ATH97317.1"/>
    </source>
</evidence>
<dbReference type="PANTHER" id="PTHR30146:SF155">
    <property type="entry name" value="ALANINE RACEMASE"/>
    <property type="match status" value="1"/>
</dbReference>
<reference evidence="6 7" key="1">
    <citation type="journal article" date="2016" name="Int. J. Syst. Evol. Microbiol.">
        <title>Dermabacter jinjuensis sp. nov., a novel species of the genus Dermabacter isolated from a clinical specimen.</title>
        <authorList>
            <person name="Park Y.K."/>
            <person name="Lee K.M."/>
            <person name="Lee W.K."/>
            <person name="Cho M.J."/>
            <person name="Lee H.S."/>
            <person name="Cho Y.G."/>
            <person name="Lee Y.C."/>
            <person name="Lee W.K."/>
            <person name="Seong W.K."/>
            <person name="Hwang K.J."/>
        </authorList>
    </citation>
    <scope>NUCLEOTIDE SEQUENCE [LARGE SCALE GENOMIC DNA]</scope>
    <source>
        <strain evidence="6 7">32T</strain>
    </source>
</reference>
<keyword evidence="1" id="KW-0805">Transcription regulation</keyword>
<dbReference type="SUPFAM" id="SSF53822">
    <property type="entry name" value="Periplasmic binding protein-like I"/>
    <property type="match status" value="1"/>
</dbReference>
<proteinExistence type="predicted"/>
<evidence type="ECO:0000259" key="5">
    <source>
        <dbReference type="PROSITE" id="PS50932"/>
    </source>
</evidence>
<evidence type="ECO:0000313" key="7">
    <source>
        <dbReference type="Proteomes" id="UP000815698"/>
    </source>
</evidence>
<gene>
    <name evidence="6" type="ORF">COP05_09695</name>
</gene>
<dbReference type="CDD" id="cd06267">
    <property type="entry name" value="PBP1_LacI_sugar_binding-like"/>
    <property type="match status" value="1"/>
</dbReference>
<dbReference type="InterPro" id="IPR000843">
    <property type="entry name" value="HTH_LacI"/>
</dbReference>
<feature type="domain" description="HTH lacI-type" evidence="5">
    <location>
        <begin position="7"/>
        <end position="61"/>
    </location>
</feature>
<accession>A0ABM6PQ06</accession>